<reference evidence="2" key="2">
    <citation type="submission" date="2015-03" db="EMBL/GenBank/DDBJ databases">
        <authorList>
            <person name="Chow C.-E.T."/>
            <person name="Winget D.M."/>
            <person name="White R.A.III."/>
            <person name="Hallam S.J."/>
            <person name="Suttle C.A."/>
        </authorList>
    </citation>
    <scope>NUCLEOTIDE SEQUENCE</scope>
    <source>
        <strain evidence="2">Anoxic2_1</strain>
    </source>
</reference>
<feature type="region of interest" description="Disordered" evidence="1">
    <location>
        <begin position="72"/>
        <end position="100"/>
    </location>
</feature>
<dbReference type="EMBL" id="KR029585">
    <property type="protein sequence ID" value="AKH46684.1"/>
    <property type="molecule type" value="Genomic_DNA"/>
</dbReference>
<name>A0A0F7L2A3_9VIRU</name>
<evidence type="ECO:0000256" key="1">
    <source>
        <dbReference type="SAM" id="MobiDB-lite"/>
    </source>
</evidence>
<evidence type="ECO:0000313" key="2">
    <source>
        <dbReference type="EMBL" id="AKH46684.1"/>
    </source>
</evidence>
<accession>A0A0F7L2A3</accession>
<proteinExistence type="predicted"/>
<protein>
    <submittedName>
        <fullName evidence="2">Uncharacterized protein</fullName>
    </submittedName>
</protein>
<feature type="compositionally biased region" description="Low complexity" evidence="1">
    <location>
        <begin position="72"/>
        <end position="83"/>
    </location>
</feature>
<reference evidence="2" key="1">
    <citation type="journal article" date="2015" name="Front. Microbiol.">
        <title>Combining genomic sequencing methods to explore viral diversity and reveal potential virus-host interactions.</title>
        <authorList>
            <person name="Chow C.E."/>
            <person name="Winget D.M."/>
            <person name="White R.A.III."/>
            <person name="Hallam S.J."/>
            <person name="Suttle C.A."/>
        </authorList>
    </citation>
    <scope>NUCLEOTIDE SEQUENCE</scope>
    <source>
        <strain evidence="2">Anoxic2_1</strain>
    </source>
</reference>
<feature type="compositionally biased region" description="Polar residues" evidence="1">
    <location>
        <begin position="89"/>
        <end position="100"/>
    </location>
</feature>
<sequence>MGTARRRTLAGQPNPAGGVSSPALSFFRIQSKAAAIRPEPERRLSAAASSVISSFLAIHSRRALSCASVTSLSSSARSARASAELNRRPMTNTAPPATVSSVRMPTIAHIILGRPAGARSRRACTRCT</sequence>
<organism evidence="2">
    <name type="scientific">uncultured marine virus</name>
    <dbReference type="NCBI Taxonomy" id="186617"/>
    <lineage>
        <taxon>Viruses</taxon>
        <taxon>environmental samples</taxon>
    </lineage>
</organism>
<feature type="region of interest" description="Disordered" evidence="1">
    <location>
        <begin position="1"/>
        <end position="22"/>
    </location>
</feature>